<reference evidence="2" key="1">
    <citation type="journal article" date="2019" name="Int. J. Food Microbiol.">
        <title>Developing a novel molecular serotyping system based on capsular polysaccharide synthesis gene clusters of Vibrio parahaemolyticus.</title>
        <authorList>
            <person name="Pang Y."/>
            <person name="Guo X."/>
            <person name="Tian X."/>
            <person name="Liu F."/>
            <person name="Wang L."/>
            <person name="Wu J."/>
            <person name="Zhang S."/>
            <person name="Li S."/>
            <person name="Liu B."/>
        </authorList>
    </citation>
    <scope>NUCLEOTIDE SEQUENCE</scope>
    <source>
        <strain evidence="2">G3581</strain>
    </source>
</reference>
<evidence type="ECO:0000313" key="2">
    <source>
        <dbReference type="EMBL" id="QFF90430.1"/>
    </source>
</evidence>
<dbReference type="InterPro" id="IPR012337">
    <property type="entry name" value="RNaseH-like_sf"/>
</dbReference>
<dbReference type="SUPFAM" id="SSF53098">
    <property type="entry name" value="Ribonuclease H-like"/>
    <property type="match status" value="1"/>
</dbReference>
<dbReference type="AlphaFoldDB" id="A0A5P5X5D1"/>
<dbReference type="GO" id="GO:0003676">
    <property type="term" value="F:nucleic acid binding"/>
    <property type="evidence" value="ECO:0007669"/>
    <property type="project" value="InterPro"/>
</dbReference>
<proteinExistence type="predicted"/>
<organism evidence="2">
    <name type="scientific">Vibrio parahaemolyticus</name>
    <dbReference type="NCBI Taxonomy" id="670"/>
    <lineage>
        <taxon>Bacteria</taxon>
        <taxon>Pseudomonadati</taxon>
        <taxon>Pseudomonadota</taxon>
        <taxon>Gammaproteobacteria</taxon>
        <taxon>Vibrionales</taxon>
        <taxon>Vibrionaceae</taxon>
        <taxon>Vibrio</taxon>
    </lineage>
</organism>
<evidence type="ECO:0000259" key="1">
    <source>
        <dbReference type="Pfam" id="PF13358"/>
    </source>
</evidence>
<dbReference type="InterPro" id="IPR038717">
    <property type="entry name" value="Tc1-like_DDE_dom"/>
</dbReference>
<name>A0A5P5X5D1_VIBPH</name>
<dbReference type="Pfam" id="PF13358">
    <property type="entry name" value="DDE_3"/>
    <property type="match status" value="1"/>
</dbReference>
<dbReference type="Gene3D" id="3.30.420.10">
    <property type="entry name" value="Ribonuclease H-like superfamily/Ribonuclease H"/>
    <property type="match status" value="1"/>
</dbReference>
<dbReference type="EMBL" id="MK473646">
    <property type="protein sequence ID" value="QFF90430.1"/>
    <property type="molecule type" value="Genomic_DNA"/>
</dbReference>
<dbReference type="InterPro" id="IPR036397">
    <property type="entry name" value="RNaseH_sf"/>
</dbReference>
<accession>A0A5P5X5D1</accession>
<sequence length="118" mass="14297">MSDIGATIVHYYESINSETIVRFFCKLRENYPLTHKLQIILDGVRYHRNDLFRDTAFVRNIELYYLSPYSLNINPIERLWKVMNKKLRNNVYFRLQGGKSPMFFCDYSRERRLFDVSN</sequence>
<feature type="domain" description="Tc1-like transposase DDE" evidence="1">
    <location>
        <begin position="8"/>
        <end position="94"/>
    </location>
</feature>
<protein>
    <recommendedName>
        <fullName evidence="1">Tc1-like transposase DDE domain-containing protein</fullName>
    </recommendedName>
</protein>